<protein>
    <submittedName>
        <fullName evidence="1">Uncharacterized protein</fullName>
    </submittedName>
</protein>
<dbReference type="AlphaFoldDB" id="A0AA38GQ46"/>
<sequence length="51" mass="4790">SGIGKSSSSGALSQTISTQFNGTVGVLSIALIDPIRPSGSGGSRSVGSGGP</sequence>
<evidence type="ECO:0000313" key="1">
    <source>
        <dbReference type="EMBL" id="KAH9325885.1"/>
    </source>
</evidence>
<keyword evidence="2" id="KW-1185">Reference proteome</keyword>
<gene>
    <name evidence="1" type="ORF">KI387_006063</name>
</gene>
<feature type="non-terminal residue" evidence="1">
    <location>
        <position position="51"/>
    </location>
</feature>
<dbReference type="EMBL" id="JAHRHJ020000002">
    <property type="protein sequence ID" value="KAH9325885.1"/>
    <property type="molecule type" value="Genomic_DNA"/>
</dbReference>
<name>A0AA38GQ46_TAXCH</name>
<proteinExistence type="predicted"/>
<dbReference type="Proteomes" id="UP000824469">
    <property type="component" value="Unassembled WGS sequence"/>
</dbReference>
<comment type="caution">
    <text evidence="1">The sequence shown here is derived from an EMBL/GenBank/DDBJ whole genome shotgun (WGS) entry which is preliminary data.</text>
</comment>
<feature type="non-terminal residue" evidence="1">
    <location>
        <position position="1"/>
    </location>
</feature>
<reference evidence="1 2" key="1">
    <citation type="journal article" date="2021" name="Nat. Plants">
        <title>The Taxus genome provides insights into paclitaxel biosynthesis.</title>
        <authorList>
            <person name="Xiong X."/>
            <person name="Gou J."/>
            <person name="Liao Q."/>
            <person name="Li Y."/>
            <person name="Zhou Q."/>
            <person name="Bi G."/>
            <person name="Li C."/>
            <person name="Du R."/>
            <person name="Wang X."/>
            <person name="Sun T."/>
            <person name="Guo L."/>
            <person name="Liang H."/>
            <person name="Lu P."/>
            <person name="Wu Y."/>
            <person name="Zhang Z."/>
            <person name="Ro D.K."/>
            <person name="Shang Y."/>
            <person name="Huang S."/>
            <person name="Yan J."/>
        </authorList>
    </citation>
    <scope>NUCLEOTIDE SEQUENCE [LARGE SCALE GENOMIC DNA]</scope>
    <source>
        <strain evidence="1">Ta-2019</strain>
    </source>
</reference>
<accession>A0AA38GQ46</accession>
<evidence type="ECO:0000313" key="2">
    <source>
        <dbReference type="Proteomes" id="UP000824469"/>
    </source>
</evidence>
<organism evidence="1 2">
    <name type="scientific">Taxus chinensis</name>
    <name type="common">Chinese yew</name>
    <name type="synonym">Taxus wallichiana var. chinensis</name>
    <dbReference type="NCBI Taxonomy" id="29808"/>
    <lineage>
        <taxon>Eukaryota</taxon>
        <taxon>Viridiplantae</taxon>
        <taxon>Streptophyta</taxon>
        <taxon>Embryophyta</taxon>
        <taxon>Tracheophyta</taxon>
        <taxon>Spermatophyta</taxon>
        <taxon>Pinopsida</taxon>
        <taxon>Pinidae</taxon>
        <taxon>Conifers II</taxon>
        <taxon>Cupressales</taxon>
        <taxon>Taxaceae</taxon>
        <taxon>Taxus</taxon>
    </lineage>
</organism>